<feature type="transmembrane region" description="Helical" evidence="2">
    <location>
        <begin position="33"/>
        <end position="53"/>
    </location>
</feature>
<gene>
    <name evidence="3" type="ORF">PVK37_23885</name>
</gene>
<organism evidence="3 4">
    <name type="scientific">Micromonospora cathayae</name>
    <dbReference type="NCBI Taxonomy" id="3028804"/>
    <lineage>
        <taxon>Bacteria</taxon>
        <taxon>Bacillati</taxon>
        <taxon>Actinomycetota</taxon>
        <taxon>Actinomycetes</taxon>
        <taxon>Micromonosporales</taxon>
        <taxon>Micromonosporaceae</taxon>
        <taxon>Micromonospora</taxon>
    </lineage>
</organism>
<accession>A0ABY7ZKJ4</accession>
<keyword evidence="2" id="KW-0812">Transmembrane</keyword>
<evidence type="ECO:0000313" key="4">
    <source>
        <dbReference type="Proteomes" id="UP001219605"/>
    </source>
</evidence>
<proteinExistence type="predicted"/>
<sequence length="227" mass="26138">MTQNLDRIDAPTTPRIRPGRPPEGKKPLWRRPWIVPLFIFSVIYIAITALPYLNRETAPLMPHEGFSLYYPALIAHIGVATIALLTAIFQVWPWLRRTYPAVHRWGGRVYVVTTLIAGALGLIIVPFAPPVGKLGVTIATLLWITFSVIGYIRIRQRRYAEHRRFMLYAFAMVMNNFWGSIIVMVGMQLPFEIDGNYYLEAARWVGWVGNLMAVQWWLYRTAGRPVR</sequence>
<keyword evidence="4" id="KW-1185">Reference proteome</keyword>
<feature type="transmembrane region" description="Helical" evidence="2">
    <location>
        <begin position="134"/>
        <end position="154"/>
    </location>
</feature>
<feature type="transmembrane region" description="Helical" evidence="2">
    <location>
        <begin position="73"/>
        <end position="95"/>
    </location>
</feature>
<protein>
    <submittedName>
        <fullName evidence="3">DUF2306 domain-containing protein</fullName>
    </submittedName>
</protein>
<keyword evidence="2" id="KW-0472">Membrane</keyword>
<dbReference type="EMBL" id="CP118615">
    <property type="protein sequence ID" value="WDZ83481.1"/>
    <property type="molecule type" value="Genomic_DNA"/>
</dbReference>
<dbReference type="Proteomes" id="UP001219605">
    <property type="component" value="Chromosome"/>
</dbReference>
<dbReference type="InterPro" id="IPR018750">
    <property type="entry name" value="DUF2306_membrane"/>
</dbReference>
<feature type="region of interest" description="Disordered" evidence="1">
    <location>
        <begin position="1"/>
        <end position="24"/>
    </location>
</feature>
<feature type="transmembrane region" description="Helical" evidence="2">
    <location>
        <begin position="107"/>
        <end position="128"/>
    </location>
</feature>
<evidence type="ECO:0000256" key="1">
    <source>
        <dbReference type="SAM" id="MobiDB-lite"/>
    </source>
</evidence>
<dbReference type="Pfam" id="PF10067">
    <property type="entry name" value="DUF2306"/>
    <property type="match status" value="1"/>
</dbReference>
<name>A0ABY7ZKJ4_9ACTN</name>
<feature type="transmembrane region" description="Helical" evidence="2">
    <location>
        <begin position="201"/>
        <end position="219"/>
    </location>
</feature>
<evidence type="ECO:0000256" key="2">
    <source>
        <dbReference type="SAM" id="Phobius"/>
    </source>
</evidence>
<evidence type="ECO:0000313" key="3">
    <source>
        <dbReference type="EMBL" id="WDZ83481.1"/>
    </source>
</evidence>
<feature type="transmembrane region" description="Helical" evidence="2">
    <location>
        <begin position="166"/>
        <end position="189"/>
    </location>
</feature>
<reference evidence="3 4" key="1">
    <citation type="submission" date="2023-02" db="EMBL/GenBank/DDBJ databases">
        <authorList>
            <person name="Mo P."/>
        </authorList>
    </citation>
    <scope>NUCLEOTIDE SEQUENCE [LARGE SCALE GENOMIC DNA]</scope>
    <source>
        <strain evidence="3 4">HUAS 3</strain>
    </source>
</reference>
<dbReference type="RefSeq" id="WP_275030017.1">
    <property type="nucleotide sequence ID" value="NZ_CP118615.1"/>
</dbReference>
<keyword evidence="2" id="KW-1133">Transmembrane helix</keyword>